<feature type="transmembrane region" description="Helical" evidence="9">
    <location>
        <begin position="62"/>
        <end position="81"/>
    </location>
</feature>
<evidence type="ECO:0000313" key="11">
    <source>
        <dbReference type="EMBL" id="OAN58000.1"/>
    </source>
</evidence>
<dbReference type="OrthoDB" id="6183232at2"/>
<comment type="function">
    <text evidence="9">Part of the tripartite ATP-independent periplasmic (TRAP) transport system.</text>
</comment>
<evidence type="ECO:0000256" key="7">
    <source>
        <dbReference type="ARBA" id="ARBA00023136"/>
    </source>
</evidence>
<gene>
    <name evidence="11" type="ORF">A6A05_07450</name>
</gene>
<feature type="domain" description="Tripartite ATP-independent periplasmic transporters DctQ component" evidence="10">
    <location>
        <begin position="39"/>
        <end position="169"/>
    </location>
</feature>
<dbReference type="GO" id="GO:0015740">
    <property type="term" value="P:C4-dicarboxylate transport"/>
    <property type="evidence" value="ECO:0007669"/>
    <property type="project" value="TreeGrafter"/>
</dbReference>
<dbReference type="InterPro" id="IPR055348">
    <property type="entry name" value="DctQ"/>
</dbReference>
<keyword evidence="4 9" id="KW-0997">Cell inner membrane</keyword>
<evidence type="ECO:0000256" key="8">
    <source>
        <dbReference type="ARBA" id="ARBA00038436"/>
    </source>
</evidence>
<dbReference type="GO" id="GO:0022857">
    <property type="term" value="F:transmembrane transporter activity"/>
    <property type="evidence" value="ECO:0007669"/>
    <property type="project" value="UniProtKB-UniRule"/>
</dbReference>
<evidence type="ECO:0000259" key="10">
    <source>
        <dbReference type="Pfam" id="PF04290"/>
    </source>
</evidence>
<evidence type="ECO:0000256" key="1">
    <source>
        <dbReference type="ARBA" id="ARBA00004429"/>
    </source>
</evidence>
<evidence type="ECO:0000256" key="9">
    <source>
        <dbReference type="RuleBase" id="RU369079"/>
    </source>
</evidence>
<evidence type="ECO:0000256" key="5">
    <source>
        <dbReference type="ARBA" id="ARBA00022692"/>
    </source>
</evidence>
<dbReference type="Pfam" id="PF04290">
    <property type="entry name" value="DctQ"/>
    <property type="match status" value="1"/>
</dbReference>
<dbReference type="Proteomes" id="UP000078543">
    <property type="component" value="Unassembled WGS sequence"/>
</dbReference>
<comment type="subunit">
    <text evidence="9">The complex comprises the extracytoplasmic solute receptor protein and the two transmembrane proteins.</text>
</comment>
<evidence type="ECO:0000256" key="6">
    <source>
        <dbReference type="ARBA" id="ARBA00022989"/>
    </source>
</evidence>
<keyword evidence="12" id="KW-1185">Reference proteome</keyword>
<reference evidence="11 12" key="1">
    <citation type="submission" date="2016-04" db="EMBL/GenBank/DDBJ databases">
        <title>Draft genome sequence of freshwater magnetotactic bacteria Magnetospirillum marisnigri SP-1 and Magnetospirillum moscoviense BB-1.</title>
        <authorList>
            <person name="Koziaeva V."/>
            <person name="Dziuba M.V."/>
            <person name="Ivanov T.M."/>
            <person name="Kuznetsov B."/>
            <person name="Grouzdev D.S."/>
        </authorList>
    </citation>
    <scope>NUCLEOTIDE SEQUENCE [LARGE SCALE GENOMIC DNA]</scope>
    <source>
        <strain evidence="11 12">BB-1</strain>
    </source>
</reference>
<evidence type="ECO:0000256" key="4">
    <source>
        <dbReference type="ARBA" id="ARBA00022519"/>
    </source>
</evidence>
<proteinExistence type="inferred from homology"/>
<keyword evidence="7 9" id="KW-0472">Membrane</keyword>
<sequence length="173" mass="18892">MADAIYTETDTQYGPIGRVLDALSKAFAIAAGIVLTVLAILSLVSIIGRSAFAMPVMGDYELVQIMSAVAVAMSLPFCQMVRGHVIVDFFTHNCPPKINRFMDLIANLLLCLGAFLFAWRNAVGLMELRKSGDASMLLDIPTWVGYVPFILSFALLGCTALYSAWEDFTGERK</sequence>
<evidence type="ECO:0000256" key="2">
    <source>
        <dbReference type="ARBA" id="ARBA00022448"/>
    </source>
</evidence>
<dbReference type="PANTHER" id="PTHR35011:SF10">
    <property type="entry name" value="TRAP TRANSPORTER SMALL PERMEASE PROTEIN"/>
    <property type="match status" value="1"/>
</dbReference>
<evidence type="ECO:0000256" key="3">
    <source>
        <dbReference type="ARBA" id="ARBA00022475"/>
    </source>
</evidence>
<protein>
    <recommendedName>
        <fullName evidence="9">TRAP transporter small permease protein</fullName>
    </recommendedName>
</protein>
<feature type="transmembrane region" description="Helical" evidence="9">
    <location>
        <begin position="26"/>
        <end position="47"/>
    </location>
</feature>
<dbReference type="STRING" id="1437059.A6A05_07450"/>
<dbReference type="InterPro" id="IPR007387">
    <property type="entry name" value="TRAP_DctQ"/>
</dbReference>
<dbReference type="PANTHER" id="PTHR35011">
    <property type="entry name" value="2,3-DIKETO-L-GULONATE TRAP TRANSPORTER SMALL PERMEASE PROTEIN YIAM"/>
    <property type="match status" value="1"/>
</dbReference>
<organism evidence="11 12">
    <name type="scientific">Magnetospirillum moscoviense</name>
    <dbReference type="NCBI Taxonomy" id="1437059"/>
    <lineage>
        <taxon>Bacteria</taxon>
        <taxon>Pseudomonadati</taxon>
        <taxon>Pseudomonadota</taxon>
        <taxon>Alphaproteobacteria</taxon>
        <taxon>Rhodospirillales</taxon>
        <taxon>Rhodospirillaceae</taxon>
        <taxon>Magnetospirillum</taxon>
    </lineage>
</organism>
<keyword evidence="2 9" id="KW-0813">Transport</keyword>
<comment type="caution">
    <text evidence="11">The sequence shown here is derived from an EMBL/GenBank/DDBJ whole genome shotgun (WGS) entry which is preliminary data.</text>
</comment>
<dbReference type="RefSeq" id="WP_068497548.1">
    <property type="nucleotide sequence ID" value="NZ_LWQU01000075.1"/>
</dbReference>
<dbReference type="GO" id="GO:0005886">
    <property type="term" value="C:plasma membrane"/>
    <property type="evidence" value="ECO:0007669"/>
    <property type="project" value="UniProtKB-SubCell"/>
</dbReference>
<keyword evidence="3" id="KW-1003">Cell membrane</keyword>
<evidence type="ECO:0000313" key="12">
    <source>
        <dbReference type="Proteomes" id="UP000078543"/>
    </source>
</evidence>
<name>A0A178MXX0_9PROT</name>
<dbReference type="EMBL" id="LWQU01000075">
    <property type="protein sequence ID" value="OAN58000.1"/>
    <property type="molecule type" value="Genomic_DNA"/>
</dbReference>
<comment type="subcellular location">
    <subcellularLocation>
        <location evidence="1 9">Cell inner membrane</location>
        <topology evidence="1 9">Multi-pass membrane protein</topology>
    </subcellularLocation>
</comment>
<accession>A0A178MXX0</accession>
<comment type="similarity">
    <text evidence="8 9">Belongs to the TRAP transporter small permease family.</text>
</comment>
<keyword evidence="6 9" id="KW-1133">Transmembrane helix</keyword>
<keyword evidence="5 9" id="KW-0812">Transmembrane</keyword>
<dbReference type="AlphaFoldDB" id="A0A178MXX0"/>
<feature type="transmembrane region" description="Helical" evidence="9">
    <location>
        <begin position="101"/>
        <end position="123"/>
    </location>
</feature>
<feature type="transmembrane region" description="Helical" evidence="9">
    <location>
        <begin position="143"/>
        <end position="165"/>
    </location>
</feature>